<feature type="domain" description="Glycosyltransferase 2-like" evidence="1">
    <location>
        <begin position="7"/>
        <end position="131"/>
    </location>
</feature>
<keyword evidence="3" id="KW-1185">Reference proteome</keyword>
<dbReference type="RefSeq" id="WP_113905199.1">
    <property type="nucleotide sequence ID" value="NZ_QNSB01000012.1"/>
</dbReference>
<reference evidence="2 3" key="1">
    <citation type="submission" date="2018-06" db="EMBL/GenBank/DDBJ databases">
        <title>Freshwater and sediment microbial communities from various areas in North America, analyzing microbe dynamics in response to fracking.</title>
        <authorList>
            <person name="Lamendella R."/>
        </authorList>
    </citation>
    <scope>NUCLEOTIDE SEQUENCE [LARGE SCALE GENOMIC DNA]</scope>
    <source>
        <strain evidence="2 3">3b_TX</strain>
    </source>
</reference>
<dbReference type="EMBL" id="QNSB01000012">
    <property type="protein sequence ID" value="RBP69516.1"/>
    <property type="molecule type" value="Genomic_DNA"/>
</dbReference>
<accession>A0A366IG93</accession>
<proteinExistence type="predicted"/>
<dbReference type="PANTHER" id="PTHR43685:SF2">
    <property type="entry name" value="GLYCOSYLTRANSFERASE 2-LIKE DOMAIN-CONTAINING PROTEIN"/>
    <property type="match status" value="1"/>
</dbReference>
<keyword evidence="2" id="KW-0808">Transferase</keyword>
<dbReference type="SUPFAM" id="SSF53448">
    <property type="entry name" value="Nucleotide-diphospho-sugar transferases"/>
    <property type="match status" value="1"/>
</dbReference>
<dbReference type="AlphaFoldDB" id="A0A366IG93"/>
<protein>
    <submittedName>
        <fullName evidence="2">Glycosyl transferase family 2</fullName>
    </submittedName>
</protein>
<dbReference type="Pfam" id="PF00535">
    <property type="entry name" value="Glycos_transf_2"/>
    <property type="match status" value="1"/>
</dbReference>
<dbReference type="CDD" id="cd00761">
    <property type="entry name" value="Glyco_tranf_GTA_type"/>
    <property type="match status" value="1"/>
</dbReference>
<dbReference type="Gene3D" id="3.90.550.10">
    <property type="entry name" value="Spore Coat Polysaccharide Biosynthesis Protein SpsA, Chain A"/>
    <property type="match status" value="1"/>
</dbReference>
<dbReference type="InterPro" id="IPR029044">
    <property type="entry name" value="Nucleotide-diphossugar_trans"/>
</dbReference>
<evidence type="ECO:0000259" key="1">
    <source>
        <dbReference type="Pfam" id="PF00535"/>
    </source>
</evidence>
<organism evidence="2 3">
    <name type="scientific">Brevibacterium celere</name>
    <dbReference type="NCBI Taxonomy" id="225845"/>
    <lineage>
        <taxon>Bacteria</taxon>
        <taxon>Bacillati</taxon>
        <taxon>Actinomycetota</taxon>
        <taxon>Actinomycetes</taxon>
        <taxon>Micrococcales</taxon>
        <taxon>Brevibacteriaceae</taxon>
        <taxon>Brevibacterium</taxon>
    </lineage>
</organism>
<dbReference type="PANTHER" id="PTHR43685">
    <property type="entry name" value="GLYCOSYLTRANSFERASE"/>
    <property type="match status" value="1"/>
</dbReference>
<comment type="caution">
    <text evidence="2">The sequence shown here is derived from an EMBL/GenBank/DDBJ whole genome shotgun (WGS) entry which is preliminary data.</text>
</comment>
<sequence length="690" mass="77141">MSVEVTLVVPCYKGAEHIRKCLESIRTQTLERSRFEVLVVINGEVDDSPRIIKDVFAHDAKMNYSILYEELASLSHARNVGIRYAKGTWVTWVDVDDWLSPNYLGELLRAAKSGVTPVAQVIDVQESNLQETSSVITEQILGLGPGTHDPIDLWRALGFAACKLLPTAQARLREFDLNLRSGEDVAYFAPFYSEHNLKIDNSPAHAGATYFRLVRAGSMSRQTANFNFSVAQRLAVMKHLDEAALTAEAGMRNLMHSMMRSQALFSKRYLDAHPESLEDVITEYDDASLNYTPWNMLGAKTGNLAILYNFLPYADASAVVAAKRILNSGSQWNVVNNDMSKIREVDGKLHEKVLPYISTQKTIRNPPVFGGWKGVRDFCISGLEAIREIESVHGSQSVVYSRSMWPASHYLAALHKGRNPGVSWTAEFSDPLRKDVLGHERVGKVEDDEVWAELQERLKANGFQIEATQSLFANCEKIAYALADRVIFTNPHQMSYMLSYLDDASLKRRARMVAAVEPQPPPGSRLLSASDKSADVGIQKKINLGLFGSFYPNRGAGKILRALMLLEKNELERVRLNVFSPNHIDLAREVGEYELEEVVQVNHPLPYLDYLRAAASMEYLIVADADTASTGHRLNPYLPSKLSDYRGTGAKIWALYEPGSVLSREHCDLKSRVDSVEDMLRALKAMVATQ</sequence>
<name>A0A366IG93_9MICO</name>
<gene>
    <name evidence="2" type="ORF">DFO65_11250</name>
</gene>
<dbReference type="GO" id="GO:0016740">
    <property type="term" value="F:transferase activity"/>
    <property type="evidence" value="ECO:0007669"/>
    <property type="project" value="UniProtKB-KW"/>
</dbReference>
<dbReference type="InterPro" id="IPR050834">
    <property type="entry name" value="Glycosyltransf_2"/>
</dbReference>
<evidence type="ECO:0000313" key="3">
    <source>
        <dbReference type="Proteomes" id="UP000253509"/>
    </source>
</evidence>
<dbReference type="Proteomes" id="UP000253509">
    <property type="component" value="Unassembled WGS sequence"/>
</dbReference>
<dbReference type="InterPro" id="IPR001173">
    <property type="entry name" value="Glyco_trans_2-like"/>
</dbReference>
<evidence type="ECO:0000313" key="2">
    <source>
        <dbReference type="EMBL" id="RBP69516.1"/>
    </source>
</evidence>